<keyword evidence="3" id="KW-0804">Transcription</keyword>
<feature type="domain" description="HTH arsR-type" evidence="4">
    <location>
        <begin position="6"/>
        <end position="99"/>
    </location>
</feature>
<evidence type="ECO:0000313" key="5">
    <source>
        <dbReference type="EMBL" id="GAA2721465.1"/>
    </source>
</evidence>
<dbReference type="EMBL" id="BAAASL010000017">
    <property type="protein sequence ID" value="GAA2721465.1"/>
    <property type="molecule type" value="Genomic_DNA"/>
</dbReference>
<keyword evidence="1" id="KW-0805">Transcription regulation</keyword>
<dbReference type="Pfam" id="PF12840">
    <property type="entry name" value="HTH_20"/>
    <property type="match status" value="1"/>
</dbReference>
<evidence type="ECO:0000256" key="3">
    <source>
        <dbReference type="ARBA" id="ARBA00023163"/>
    </source>
</evidence>
<dbReference type="Proteomes" id="UP001500886">
    <property type="component" value="Unassembled WGS sequence"/>
</dbReference>
<evidence type="ECO:0000256" key="1">
    <source>
        <dbReference type="ARBA" id="ARBA00023015"/>
    </source>
</evidence>
<dbReference type="PANTHER" id="PTHR33154">
    <property type="entry name" value="TRANSCRIPTIONAL REGULATOR, ARSR FAMILY"/>
    <property type="match status" value="1"/>
</dbReference>
<gene>
    <name evidence="5" type="ORF">GCM10010315_44340</name>
</gene>
<dbReference type="InterPro" id="IPR051081">
    <property type="entry name" value="HTH_MetalResp_TranReg"/>
</dbReference>
<evidence type="ECO:0000259" key="4">
    <source>
        <dbReference type="PROSITE" id="PS50987"/>
    </source>
</evidence>
<dbReference type="RefSeq" id="WP_344437202.1">
    <property type="nucleotide sequence ID" value="NZ_BAAASL010000017.1"/>
</dbReference>
<proteinExistence type="predicted"/>
<dbReference type="SUPFAM" id="SSF46785">
    <property type="entry name" value="Winged helix' DNA-binding domain"/>
    <property type="match status" value="1"/>
</dbReference>
<dbReference type="InterPro" id="IPR036390">
    <property type="entry name" value="WH_DNA-bd_sf"/>
</dbReference>
<dbReference type="PROSITE" id="PS50987">
    <property type="entry name" value="HTH_ARSR_2"/>
    <property type="match status" value="1"/>
</dbReference>
<dbReference type="InterPro" id="IPR011991">
    <property type="entry name" value="ArsR-like_HTH"/>
</dbReference>
<comment type="caution">
    <text evidence="5">The sequence shown here is derived from an EMBL/GenBank/DDBJ whole genome shotgun (WGS) entry which is preliminary data.</text>
</comment>
<accession>A0ABP6GGF0</accession>
<sequence length="115" mass="12460">MRHYFHPDIDAIALPAVLFALSDATRLGIAVALADGSERTAGELGSGIAKSTMTHHLKILREAGVLYVRSEGTRCYNSLRLADLESRFPGLLRQLLGLAVKDGYAPADARRRGEV</sequence>
<organism evidence="5 6">
    <name type="scientific">Streptomyces luteosporeus</name>
    <dbReference type="NCBI Taxonomy" id="173856"/>
    <lineage>
        <taxon>Bacteria</taxon>
        <taxon>Bacillati</taxon>
        <taxon>Actinomycetota</taxon>
        <taxon>Actinomycetes</taxon>
        <taxon>Kitasatosporales</taxon>
        <taxon>Streptomycetaceae</taxon>
        <taxon>Streptomyces</taxon>
    </lineage>
</organism>
<protein>
    <submittedName>
        <fullName evidence="5">Helix-turn-helix domain-containing protein</fullName>
    </submittedName>
</protein>
<dbReference type="SMART" id="SM00418">
    <property type="entry name" value="HTH_ARSR"/>
    <property type="match status" value="1"/>
</dbReference>
<dbReference type="PANTHER" id="PTHR33154:SF12">
    <property type="entry name" value="TRANSCRIPTIONAL REGULATORY PROTEIN"/>
    <property type="match status" value="1"/>
</dbReference>
<dbReference type="InterPro" id="IPR001845">
    <property type="entry name" value="HTH_ArsR_DNA-bd_dom"/>
</dbReference>
<keyword evidence="6" id="KW-1185">Reference proteome</keyword>
<evidence type="ECO:0000313" key="6">
    <source>
        <dbReference type="Proteomes" id="UP001500886"/>
    </source>
</evidence>
<reference evidence="6" key="1">
    <citation type="journal article" date="2019" name="Int. J. Syst. Evol. Microbiol.">
        <title>The Global Catalogue of Microorganisms (GCM) 10K type strain sequencing project: providing services to taxonomists for standard genome sequencing and annotation.</title>
        <authorList>
            <consortium name="The Broad Institute Genomics Platform"/>
            <consortium name="The Broad Institute Genome Sequencing Center for Infectious Disease"/>
            <person name="Wu L."/>
            <person name="Ma J."/>
        </authorList>
    </citation>
    <scope>NUCLEOTIDE SEQUENCE [LARGE SCALE GENOMIC DNA]</scope>
    <source>
        <strain evidence="6">JCM 4542</strain>
    </source>
</reference>
<dbReference type="InterPro" id="IPR036388">
    <property type="entry name" value="WH-like_DNA-bd_sf"/>
</dbReference>
<dbReference type="Gene3D" id="1.10.10.10">
    <property type="entry name" value="Winged helix-like DNA-binding domain superfamily/Winged helix DNA-binding domain"/>
    <property type="match status" value="1"/>
</dbReference>
<evidence type="ECO:0000256" key="2">
    <source>
        <dbReference type="ARBA" id="ARBA00023125"/>
    </source>
</evidence>
<keyword evidence="2" id="KW-0238">DNA-binding</keyword>
<name>A0ABP6GGF0_9ACTN</name>
<dbReference type="CDD" id="cd00090">
    <property type="entry name" value="HTH_ARSR"/>
    <property type="match status" value="1"/>
</dbReference>
<dbReference type="PRINTS" id="PR00778">
    <property type="entry name" value="HTHARSR"/>
</dbReference>